<sequence length="87" mass="9612">LNVASQLEIVGSIVHLGSFKSGRDALQCVSTFDNPKYVTLINNIKEILSNTPQDTFLIIENAGNKKIGQNLDEIASIVRDIDNERLK</sequence>
<dbReference type="EMBL" id="PCVK01000051">
    <property type="protein sequence ID" value="PIQ71714.1"/>
    <property type="molecule type" value="Genomic_DNA"/>
</dbReference>
<name>A0A2H0KMT5_9BACT</name>
<dbReference type="AlphaFoldDB" id="A0A2H0KMT5"/>
<organism evidence="1 2">
    <name type="scientific">Candidatus Roizmanbacteria bacterium CG11_big_fil_rev_8_21_14_0_20_37_16</name>
    <dbReference type="NCBI Taxonomy" id="1974857"/>
    <lineage>
        <taxon>Bacteria</taxon>
        <taxon>Candidatus Roizmaniibacteriota</taxon>
    </lineage>
</organism>
<accession>A0A2H0KMT5</accession>
<comment type="caution">
    <text evidence="1">The sequence shown here is derived from an EMBL/GenBank/DDBJ whole genome shotgun (WGS) entry which is preliminary data.</text>
</comment>
<dbReference type="Gene3D" id="3.20.20.150">
    <property type="entry name" value="Divalent-metal-dependent TIM barrel enzymes"/>
    <property type="match status" value="1"/>
</dbReference>
<evidence type="ECO:0000313" key="1">
    <source>
        <dbReference type="EMBL" id="PIQ71714.1"/>
    </source>
</evidence>
<feature type="non-terminal residue" evidence="1">
    <location>
        <position position="1"/>
    </location>
</feature>
<dbReference type="Proteomes" id="UP000229497">
    <property type="component" value="Unassembled WGS sequence"/>
</dbReference>
<proteinExistence type="predicted"/>
<protein>
    <submittedName>
        <fullName evidence="1">Uncharacterized protein</fullName>
    </submittedName>
</protein>
<gene>
    <name evidence="1" type="ORF">COV87_01780</name>
</gene>
<feature type="non-terminal residue" evidence="1">
    <location>
        <position position="87"/>
    </location>
</feature>
<reference evidence="1 2" key="1">
    <citation type="submission" date="2017-09" db="EMBL/GenBank/DDBJ databases">
        <title>Depth-based differentiation of microbial function through sediment-hosted aquifers and enrichment of novel symbionts in the deep terrestrial subsurface.</title>
        <authorList>
            <person name="Probst A.J."/>
            <person name="Ladd B."/>
            <person name="Jarett J.K."/>
            <person name="Geller-Mcgrath D.E."/>
            <person name="Sieber C.M."/>
            <person name="Emerson J.B."/>
            <person name="Anantharaman K."/>
            <person name="Thomas B.C."/>
            <person name="Malmstrom R."/>
            <person name="Stieglmeier M."/>
            <person name="Klingl A."/>
            <person name="Woyke T."/>
            <person name="Ryan C.M."/>
            <person name="Banfield J.F."/>
        </authorList>
    </citation>
    <scope>NUCLEOTIDE SEQUENCE [LARGE SCALE GENOMIC DNA]</scope>
    <source>
        <strain evidence="1">CG11_big_fil_rev_8_21_14_0_20_37_16</strain>
    </source>
</reference>
<evidence type="ECO:0000313" key="2">
    <source>
        <dbReference type="Proteomes" id="UP000229497"/>
    </source>
</evidence>